<gene>
    <name evidence="1" type="ORF">R3P38DRAFT_1761072</name>
</gene>
<proteinExistence type="predicted"/>
<evidence type="ECO:0000313" key="2">
    <source>
        <dbReference type="Proteomes" id="UP001362999"/>
    </source>
</evidence>
<dbReference type="AlphaFoldDB" id="A0AAW0DH37"/>
<dbReference type="EMBL" id="JAWWNJ010000008">
    <property type="protein sequence ID" value="KAK7050512.1"/>
    <property type="molecule type" value="Genomic_DNA"/>
</dbReference>
<reference evidence="1 2" key="1">
    <citation type="journal article" date="2024" name="J Genomics">
        <title>Draft genome sequencing and assembly of Favolaschia claudopus CIRM-BRFM 2984 isolated from oak limbs.</title>
        <authorList>
            <person name="Navarro D."/>
            <person name="Drula E."/>
            <person name="Chaduli D."/>
            <person name="Cazenave R."/>
            <person name="Ahrendt S."/>
            <person name="Wang J."/>
            <person name="Lipzen A."/>
            <person name="Daum C."/>
            <person name="Barry K."/>
            <person name="Grigoriev I.V."/>
            <person name="Favel A."/>
            <person name="Rosso M.N."/>
            <person name="Martin F."/>
        </authorList>
    </citation>
    <scope>NUCLEOTIDE SEQUENCE [LARGE SCALE GENOMIC DNA]</scope>
    <source>
        <strain evidence="1 2">CIRM-BRFM 2984</strain>
    </source>
</reference>
<evidence type="ECO:0000313" key="1">
    <source>
        <dbReference type="EMBL" id="KAK7050512.1"/>
    </source>
</evidence>
<name>A0AAW0DH37_9AGAR</name>
<protein>
    <submittedName>
        <fullName evidence="1">F-box domain-containing protein</fullName>
    </submittedName>
</protein>
<sequence length="379" mass="42454">MLQHLELDRALVAEMDAQIHEIEAEISKFQVEEQLTALKDSISVLHASKELAQQRLDSYQYPVLTLPNEIIAEIFLHFLPTYPEPPPFFGKLSPTTLTHICHQWRETALATPALWRAIRIDHKTWKLSGEEAVSLSTARLKRSGSLPLSVRASDWYQGSPFAPSLALHRERWEHTKFSLKAASLSSVLDGPMPLLRTLWFLLLGPVTLRPFTVQSDNVPLLRSVILADYGARIIRLPWSQLTSLKLSPVTLTPCVSILRQTTCLVDLTLNLSKISNDDGPAYPDLILPHLENLAFEPRSGLHLGFFRSLVVPALLGLKLPEMFLARVSCPDRIHVGRLNSFISKSGCTLNELRISSASVHTEMAYRDAFPSIPLVHCDA</sequence>
<dbReference type="Proteomes" id="UP001362999">
    <property type="component" value="Unassembled WGS sequence"/>
</dbReference>
<keyword evidence="2" id="KW-1185">Reference proteome</keyword>
<organism evidence="1 2">
    <name type="scientific">Favolaschia claudopus</name>
    <dbReference type="NCBI Taxonomy" id="2862362"/>
    <lineage>
        <taxon>Eukaryota</taxon>
        <taxon>Fungi</taxon>
        <taxon>Dikarya</taxon>
        <taxon>Basidiomycota</taxon>
        <taxon>Agaricomycotina</taxon>
        <taxon>Agaricomycetes</taxon>
        <taxon>Agaricomycetidae</taxon>
        <taxon>Agaricales</taxon>
        <taxon>Marasmiineae</taxon>
        <taxon>Mycenaceae</taxon>
        <taxon>Favolaschia</taxon>
    </lineage>
</organism>
<accession>A0AAW0DH37</accession>
<comment type="caution">
    <text evidence="1">The sequence shown here is derived from an EMBL/GenBank/DDBJ whole genome shotgun (WGS) entry which is preliminary data.</text>
</comment>